<dbReference type="SUPFAM" id="SSF51161">
    <property type="entry name" value="Trimeric LpxA-like enzymes"/>
    <property type="match status" value="1"/>
</dbReference>
<keyword evidence="1" id="KW-0808">Transferase</keyword>
<evidence type="ECO:0000313" key="2">
    <source>
        <dbReference type="Proteomes" id="UP000180133"/>
    </source>
</evidence>
<dbReference type="Proteomes" id="UP000180133">
    <property type="component" value="Unassembled WGS sequence"/>
</dbReference>
<name>A0ABX3D4V4_9VIBR</name>
<dbReference type="InterPro" id="IPR051159">
    <property type="entry name" value="Hexapeptide_acetyltransf"/>
</dbReference>
<sequence length="228" mass="25585">MKMKLVSKLYYYIRAIPKTLLFNFYYLPFSQAIKLPIIVCHKTKFESLSGKVALINEPSFARVRLGFGKIQTIDSTRARFIWNLSKSGQVSFSKNVKIGVGSKLHVDGHLFFGSYCNFTGDVTIICKDRIHFEGHNLISWQSLFMDTDFHPIIDNSTSLQVNKDKPIYIAKQAWFGTRTTVLKGTRVNTNTIVAAGAVLTGKEYQGSSYLGGNPAKVIGDMNGKHFVD</sequence>
<reference evidence="1 2" key="1">
    <citation type="submission" date="2016-09" db="EMBL/GenBank/DDBJ databases">
        <title>Isolation, identification and antibiotic sensitivity analysis of bacterial pathogen from juvenile Hippocampus erectus with tail-rotted disease.</title>
        <authorList>
            <person name="Yang Q."/>
        </authorList>
    </citation>
    <scope>NUCLEOTIDE SEQUENCE [LARGE SCALE GENOMIC DNA]</scope>
    <source>
        <strain evidence="1 2">HM-10</strain>
    </source>
</reference>
<evidence type="ECO:0000313" key="1">
    <source>
        <dbReference type="EMBL" id="OHY90006.1"/>
    </source>
</evidence>
<organism evidence="1 2">
    <name type="scientific">Vibrio rotiferianus</name>
    <dbReference type="NCBI Taxonomy" id="190895"/>
    <lineage>
        <taxon>Bacteria</taxon>
        <taxon>Pseudomonadati</taxon>
        <taxon>Pseudomonadota</taxon>
        <taxon>Gammaproteobacteria</taxon>
        <taxon>Vibrionales</taxon>
        <taxon>Vibrionaceae</taxon>
        <taxon>Vibrio</taxon>
    </lineage>
</organism>
<dbReference type="InterPro" id="IPR011004">
    <property type="entry name" value="Trimer_LpxA-like_sf"/>
</dbReference>
<proteinExistence type="predicted"/>
<dbReference type="PANTHER" id="PTHR23416">
    <property type="entry name" value="SIALIC ACID SYNTHASE-RELATED"/>
    <property type="match status" value="1"/>
</dbReference>
<comment type="caution">
    <text evidence="1">The sequence shown here is derived from an EMBL/GenBank/DDBJ whole genome shotgun (WGS) entry which is preliminary data.</text>
</comment>
<keyword evidence="2" id="KW-1185">Reference proteome</keyword>
<dbReference type="EMBL" id="MKFT01000034">
    <property type="protein sequence ID" value="OHY90006.1"/>
    <property type="molecule type" value="Genomic_DNA"/>
</dbReference>
<accession>A0ABX3D4V4</accession>
<gene>
    <name evidence="1" type="ORF">BI375_07095</name>
</gene>
<dbReference type="PANTHER" id="PTHR23416:SF78">
    <property type="entry name" value="LIPOPOLYSACCHARIDE BIOSYNTHESIS O-ACETYL TRANSFERASE WBBJ-RELATED"/>
    <property type="match status" value="1"/>
</dbReference>
<dbReference type="GO" id="GO:0016740">
    <property type="term" value="F:transferase activity"/>
    <property type="evidence" value="ECO:0007669"/>
    <property type="project" value="UniProtKB-KW"/>
</dbReference>
<protein>
    <submittedName>
        <fullName evidence="1">Transferase</fullName>
    </submittedName>
</protein>
<dbReference type="Gene3D" id="2.160.10.10">
    <property type="entry name" value="Hexapeptide repeat proteins"/>
    <property type="match status" value="1"/>
</dbReference>